<dbReference type="EMBL" id="JAANBB010000266">
    <property type="protein sequence ID" value="KAF7545182.1"/>
    <property type="molecule type" value="Genomic_DNA"/>
</dbReference>
<organism evidence="3 4">
    <name type="scientific">Cylindrodendrum hubeiense</name>
    <dbReference type="NCBI Taxonomy" id="595255"/>
    <lineage>
        <taxon>Eukaryota</taxon>
        <taxon>Fungi</taxon>
        <taxon>Dikarya</taxon>
        <taxon>Ascomycota</taxon>
        <taxon>Pezizomycotina</taxon>
        <taxon>Sordariomycetes</taxon>
        <taxon>Hypocreomycetidae</taxon>
        <taxon>Hypocreales</taxon>
        <taxon>Nectriaceae</taxon>
        <taxon>Cylindrodendrum</taxon>
    </lineage>
</organism>
<dbReference type="InterPro" id="IPR029058">
    <property type="entry name" value="AB_hydrolase_fold"/>
</dbReference>
<dbReference type="GO" id="GO:0006629">
    <property type="term" value="P:lipid metabolic process"/>
    <property type="evidence" value="ECO:0007669"/>
    <property type="project" value="InterPro"/>
</dbReference>
<feature type="compositionally biased region" description="Basic residues" evidence="1">
    <location>
        <begin position="262"/>
        <end position="271"/>
    </location>
</feature>
<dbReference type="InterPro" id="IPR002921">
    <property type="entry name" value="Fungal_lipase-type"/>
</dbReference>
<name>A0A9P5H564_9HYPO</name>
<feature type="region of interest" description="Disordered" evidence="1">
    <location>
        <begin position="233"/>
        <end position="272"/>
    </location>
</feature>
<dbReference type="Proteomes" id="UP000722485">
    <property type="component" value="Unassembled WGS sequence"/>
</dbReference>
<dbReference type="PANTHER" id="PTHR46023">
    <property type="entry name" value="LIPASE CLASS 3 PROTEIN-LIKE"/>
    <property type="match status" value="1"/>
</dbReference>
<comment type="caution">
    <text evidence="3">The sequence shown here is derived from an EMBL/GenBank/DDBJ whole genome shotgun (WGS) entry which is preliminary data.</text>
</comment>
<feature type="compositionally biased region" description="Low complexity" evidence="1">
    <location>
        <begin position="46"/>
        <end position="56"/>
    </location>
</feature>
<evidence type="ECO:0000259" key="2">
    <source>
        <dbReference type="Pfam" id="PF01764"/>
    </source>
</evidence>
<feature type="compositionally biased region" description="Basic and acidic residues" evidence="1">
    <location>
        <begin position="534"/>
        <end position="549"/>
    </location>
</feature>
<feature type="domain" description="Fungal lipase-type" evidence="2">
    <location>
        <begin position="362"/>
        <end position="510"/>
    </location>
</feature>
<feature type="region of interest" description="Disordered" evidence="1">
    <location>
        <begin position="116"/>
        <end position="153"/>
    </location>
</feature>
<feature type="compositionally biased region" description="Pro residues" evidence="1">
    <location>
        <begin position="122"/>
        <end position="140"/>
    </location>
</feature>
<dbReference type="SUPFAM" id="SSF53474">
    <property type="entry name" value="alpha/beta-Hydrolases"/>
    <property type="match status" value="1"/>
</dbReference>
<dbReference type="Gene3D" id="3.40.50.1820">
    <property type="entry name" value="alpha/beta hydrolase"/>
    <property type="match status" value="1"/>
</dbReference>
<dbReference type="CDD" id="cd00519">
    <property type="entry name" value="Lipase_3"/>
    <property type="match status" value="1"/>
</dbReference>
<reference evidence="3" key="1">
    <citation type="submission" date="2020-03" db="EMBL/GenBank/DDBJ databases">
        <title>Draft Genome Sequence of Cylindrodendrum hubeiense.</title>
        <authorList>
            <person name="Buettner E."/>
            <person name="Kellner H."/>
        </authorList>
    </citation>
    <scope>NUCLEOTIDE SEQUENCE</scope>
    <source>
        <strain evidence="3">IHI 201604</strain>
    </source>
</reference>
<feature type="region of interest" description="Disordered" evidence="1">
    <location>
        <begin position="1"/>
        <end position="92"/>
    </location>
</feature>
<protein>
    <recommendedName>
        <fullName evidence="2">Fungal lipase-type domain-containing protein</fullName>
    </recommendedName>
</protein>
<feature type="compositionally biased region" description="Low complexity" evidence="1">
    <location>
        <begin position="141"/>
        <end position="150"/>
    </location>
</feature>
<keyword evidence="4" id="KW-1185">Reference proteome</keyword>
<dbReference type="OrthoDB" id="438440at2759"/>
<evidence type="ECO:0000313" key="3">
    <source>
        <dbReference type="EMBL" id="KAF7545182.1"/>
    </source>
</evidence>
<gene>
    <name evidence="3" type="ORF">G7Z17_g9364</name>
</gene>
<dbReference type="AlphaFoldDB" id="A0A9P5H564"/>
<sequence length="652" mass="71702">MGWFSSSKKTKKSSSSSKTKPQAPQKPSLAAPPNVYANRPPPPQQLPQQQLPQQRPQQPPQPRPLSRPSHPYGHQYGAQSQPQFRPAGYLPAPSGWTPPVPAYQPVIVNHQHYYLGGQQQPQPHPPPQYHAPPAPIPPNPSSQNLQPPQQHVYQQHNSTLGRFTGSMVNLTKDIVPAIPQLYDDGLAAWHGCTQLVSSTATKYDQVYNRFNNVMTLIDHEKCVGNENDLFNCISNPSPSPQSSPDNSPPLNQDRGFDMPSSKPKKSLKPKKSQASCATAVVSGNYFSKVEHYANSKLPRDLPPLALYVPTWPILCLAAQFSQRVYERPTGAELDAHVSGDWLTGTKAMCIKSVPMDDMNTIVFAIRGTATFMDWAVNLNTAPVSPHKFLDDPGNLCHAGFLSVAKKMVKPVAARLRQLLREDPSRSKYSLLITGHSAGGAVAALLYSHMLAETKEAESELNILTGCYRRIHCVTFGTPPVSLLPLTRPDRPNLRSSLFLSFINEGDPVVRADKAYIKSLVELLTSSLPPISLPKPKEQRGRKSSSDSKKSRSKSTSKSNTRSVSPSRPRWNVPPCTLSNAGRLVILRSGDPKARPKDRKTVRERLNEGVVAVTCHDEQVRGVIWGDPVCHLMSLYAGRIEALAVKSVTGKGR</sequence>
<evidence type="ECO:0000256" key="1">
    <source>
        <dbReference type="SAM" id="MobiDB-lite"/>
    </source>
</evidence>
<feature type="compositionally biased region" description="Low complexity" evidence="1">
    <location>
        <begin position="553"/>
        <end position="567"/>
    </location>
</feature>
<feature type="compositionally biased region" description="Low complexity" evidence="1">
    <location>
        <begin position="234"/>
        <end position="253"/>
    </location>
</feature>
<feature type="region of interest" description="Disordered" evidence="1">
    <location>
        <begin position="530"/>
        <end position="572"/>
    </location>
</feature>
<accession>A0A9P5H564</accession>
<dbReference type="PANTHER" id="PTHR46023:SF6">
    <property type="entry name" value="LIPASE CLASS 3 FAMILY PROTEIN"/>
    <property type="match status" value="1"/>
</dbReference>
<evidence type="ECO:0000313" key="4">
    <source>
        <dbReference type="Proteomes" id="UP000722485"/>
    </source>
</evidence>
<dbReference type="Pfam" id="PF01764">
    <property type="entry name" value="Lipase_3"/>
    <property type="match status" value="1"/>
</dbReference>
<proteinExistence type="predicted"/>